<evidence type="ECO:0000313" key="13">
    <source>
        <dbReference type="Proteomes" id="UP001319200"/>
    </source>
</evidence>
<dbReference type="InterPro" id="IPR003395">
    <property type="entry name" value="RecF/RecN/SMC_N"/>
</dbReference>
<dbReference type="GO" id="GO:0009432">
    <property type="term" value="P:SOS response"/>
    <property type="evidence" value="ECO:0007669"/>
    <property type="project" value="TreeGrafter"/>
</dbReference>
<feature type="coiled-coil region" evidence="10">
    <location>
        <begin position="165"/>
        <end position="221"/>
    </location>
</feature>
<dbReference type="Proteomes" id="UP001319200">
    <property type="component" value="Unassembled WGS sequence"/>
</dbReference>
<feature type="coiled-coil region" evidence="10">
    <location>
        <begin position="342"/>
        <end position="369"/>
    </location>
</feature>
<evidence type="ECO:0000256" key="6">
    <source>
        <dbReference type="ARBA" id="ARBA00022840"/>
    </source>
</evidence>
<dbReference type="Pfam" id="PF02463">
    <property type="entry name" value="SMC_N"/>
    <property type="match status" value="1"/>
</dbReference>
<dbReference type="GO" id="GO:0005524">
    <property type="term" value="F:ATP binding"/>
    <property type="evidence" value="ECO:0007669"/>
    <property type="project" value="UniProtKB-KW"/>
</dbReference>
<evidence type="ECO:0000256" key="7">
    <source>
        <dbReference type="ARBA" id="ARBA00023204"/>
    </source>
</evidence>
<dbReference type="Gene3D" id="6.10.140.1090">
    <property type="match status" value="1"/>
</dbReference>
<feature type="domain" description="RecF/RecN/SMC N-terminal" evidence="11">
    <location>
        <begin position="1"/>
        <end position="507"/>
    </location>
</feature>
<keyword evidence="4" id="KW-0547">Nucleotide-binding</keyword>
<dbReference type="InterPro" id="IPR004604">
    <property type="entry name" value="DNA_recomb/repair_RecN"/>
</dbReference>
<evidence type="ECO:0000256" key="4">
    <source>
        <dbReference type="ARBA" id="ARBA00022741"/>
    </source>
</evidence>
<comment type="similarity">
    <text evidence="2 9">Belongs to the RecN family.</text>
</comment>
<dbReference type="SUPFAM" id="SSF52540">
    <property type="entry name" value="P-loop containing nucleoside triphosphate hydrolases"/>
    <property type="match status" value="1"/>
</dbReference>
<dbReference type="GO" id="GO:0043590">
    <property type="term" value="C:bacterial nucleoid"/>
    <property type="evidence" value="ECO:0007669"/>
    <property type="project" value="TreeGrafter"/>
</dbReference>
<dbReference type="PIRSF" id="PIRSF003128">
    <property type="entry name" value="RecN"/>
    <property type="match status" value="1"/>
</dbReference>
<reference evidence="12 13" key="1">
    <citation type="submission" date="2021-05" db="EMBL/GenBank/DDBJ databases">
        <title>A Polyphasic approach of four new species of the genus Ohtaekwangia: Ohtaekwangia histidinii sp. nov., Ohtaekwangia cretensis sp. nov., Ohtaekwangia indiensis sp. nov., Ohtaekwangia reichenbachii sp. nov. from diverse environment.</title>
        <authorList>
            <person name="Octaviana S."/>
        </authorList>
    </citation>
    <scope>NUCLEOTIDE SEQUENCE [LARGE SCALE GENOMIC DNA]</scope>
    <source>
        <strain evidence="12 13">PWU4</strain>
    </source>
</reference>
<dbReference type="NCBIfam" id="TIGR00634">
    <property type="entry name" value="recN"/>
    <property type="match status" value="1"/>
</dbReference>
<evidence type="ECO:0000259" key="11">
    <source>
        <dbReference type="Pfam" id="PF02463"/>
    </source>
</evidence>
<protein>
    <recommendedName>
        <fullName evidence="3 9">DNA repair protein RecN</fullName>
    </recommendedName>
    <alternativeName>
        <fullName evidence="8 9">Recombination protein N</fullName>
    </alternativeName>
</protein>
<evidence type="ECO:0000256" key="2">
    <source>
        <dbReference type="ARBA" id="ARBA00009441"/>
    </source>
</evidence>
<keyword evidence="6" id="KW-0067">ATP-binding</keyword>
<keyword evidence="7 9" id="KW-0234">DNA repair</keyword>
<dbReference type="InterPro" id="IPR027417">
    <property type="entry name" value="P-loop_NTPase"/>
</dbReference>
<organism evidence="12 13">
    <name type="scientific">Chryseosolibacter histidini</name>
    <dbReference type="NCBI Taxonomy" id="2782349"/>
    <lineage>
        <taxon>Bacteria</taxon>
        <taxon>Pseudomonadati</taxon>
        <taxon>Bacteroidota</taxon>
        <taxon>Cytophagia</taxon>
        <taxon>Cytophagales</taxon>
        <taxon>Chryseotaleaceae</taxon>
        <taxon>Chryseosolibacter</taxon>
    </lineage>
</organism>
<evidence type="ECO:0000256" key="10">
    <source>
        <dbReference type="SAM" id="Coils"/>
    </source>
</evidence>
<dbReference type="GO" id="GO:0006310">
    <property type="term" value="P:DNA recombination"/>
    <property type="evidence" value="ECO:0007669"/>
    <property type="project" value="InterPro"/>
</dbReference>
<dbReference type="CDD" id="cd03241">
    <property type="entry name" value="ABC_RecN"/>
    <property type="match status" value="2"/>
</dbReference>
<keyword evidence="13" id="KW-1185">Reference proteome</keyword>
<comment type="caution">
    <text evidence="12">The sequence shown here is derived from an EMBL/GenBank/DDBJ whole genome shotgun (WGS) entry which is preliminary data.</text>
</comment>
<keyword evidence="10" id="KW-0175">Coiled coil</keyword>
<dbReference type="PANTHER" id="PTHR11059">
    <property type="entry name" value="DNA REPAIR PROTEIN RECN"/>
    <property type="match status" value="1"/>
</dbReference>
<evidence type="ECO:0000256" key="1">
    <source>
        <dbReference type="ARBA" id="ARBA00003618"/>
    </source>
</evidence>
<gene>
    <name evidence="12" type="primary">recN</name>
    <name evidence="12" type="ORF">KK083_13890</name>
</gene>
<dbReference type="PANTHER" id="PTHR11059:SF0">
    <property type="entry name" value="DNA REPAIR PROTEIN RECN"/>
    <property type="match status" value="1"/>
</dbReference>
<evidence type="ECO:0000313" key="12">
    <source>
        <dbReference type="EMBL" id="MBT1697980.1"/>
    </source>
</evidence>
<accession>A0AAP2DKH6</accession>
<name>A0AAP2DKH6_9BACT</name>
<dbReference type="AlphaFoldDB" id="A0AAP2DKH6"/>
<proteinExistence type="inferred from homology"/>
<dbReference type="GO" id="GO:0006281">
    <property type="term" value="P:DNA repair"/>
    <property type="evidence" value="ECO:0007669"/>
    <property type="project" value="UniProtKB-KW"/>
</dbReference>
<evidence type="ECO:0000256" key="3">
    <source>
        <dbReference type="ARBA" id="ARBA00021315"/>
    </source>
</evidence>
<dbReference type="EMBL" id="JAHESF010000012">
    <property type="protein sequence ID" value="MBT1697980.1"/>
    <property type="molecule type" value="Genomic_DNA"/>
</dbReference>
<dbReference type="Gene3D" id="3.40.50.300">
    <property type="entry name" value="P-loop containing nucleotide triphosphate hydrolases"/>
    <property type="match status" value="2"/>
</dbReference>
<keyword evidence="5 9" id="KW-0227">DNA damage</keyword>
<comment type="function">
    <text evidence="1 9">May be involved in recombinational repair of damaged DNA.</text>
</comment>
<evidence type="ECO:0000256" key="5">
    <source>
        <dbReference type="ARBA" id="ARBA00022763"/>
    </source>
</evidence>
<evidence type="ECO:0000256" key="8">
    <source>
        <dbReference type="ARBA" id="ARBA00033408"/>
    </source>
</evidence>
<dbReference type="RefSeq" id="WP_254163852.1">
    <property type="nucleotide sequence ID" value="NZ_JAHESF010000012.1"/>
</dbReference>
<sequence length="550" mass="62024">MLKHLTIRNYALIKHLELEPSGHLNVITGETGAGKSIMLGAIGLLMGNRADTKVLWDEEDKCIIEGTFNIKDYKLKGVFKAEDLDYDDQTVIRREISPGGKSRAFINDTPVTLEVMRRIGSSLMDIHSQHETLQLGNQFFQLQLIDAYAENQPLQDEYHEAWSAFLKARREFETLNGQAETLRQEADYTRFQLDELVKANLEDGEQEKLESELKIMEHAEEIKNRFNGVLDLMSNAEFAVRNSLAEIRGQLQAISSYSAAYGSLYQRVESLRLELEDVAAEIEKEESRIEFDPERSQWIKERISTLYQLQKKHRVNDTRELLAIQETLQHKATLTTNLDQELAQARELFTTAEKQVKKLAAQLSETRKKAFEPLKKQLIKLLKELGIPDATLSVETQITEPTASGIDKIDILFSANKGISARPLAQVASGGEFSRLMFCIKYVMAEKSAMPTLVLDEIDNGISGEIAIKLGTMMKGMSKTHQLITISHLPQIAAKGDTHYFVFKDNSAKKTVSNIRLLNADERVEEIAKMIGGAKPSRVALENAQELLAQ</sequence>
<evidence type="ECO:0000256" key="9">
    <source>
        <dbReference type="PIRNR" id="PIRNR003128"/>
    </source>
</evidence>